<dbReference type="Proteomes" id="UP000561045">
    <property type="component" value="Unassembled WGS sequence"/>
</dbReference>
<evidence type="ECO:0000313" key="5">
    <source>
        <dbReference type="Proteomes" id="UP000561045"/>
    </source>
</evidence>
<dbReference type="PROSITE" id="PS51762">
    <property type="entry name" value="GH16_2"/>
    <property type="match status" value="1"/>
</dbReference>
<dbReference type="InterPro" id="IPR013320">
    <property type="entry name" value="ConA-like_dom_sf"/>
</dbReference>
<reference evidence="4 5" key="1">
    <citation type="submission" date="2020-08" db="EMBL/GenBank/DDBJ databases">
        <title>Genomic Encyclopedia of Type Strains, Phase IV (KMG-IV): sequencing the most valuable type-strain genomes for metagenomic binning, comparative biology and taxonomic classification.</title>
        <authorList>
            <person name="Goeker M."/>
        </authorList>
    </citation>
    <scope>NUCLEOTIDE SEQUENCE [LARGE SCALE GENOMIC DNA]</scope>
    <source>
        <strain evidence="4 5">DSM 106739</strain>
    </source>
</reference>
<proteinExistence type="inferred from homology"/>
<dbReference type="Gene3D" id="2.60.120.200">
    <property type="match status" value="1"/>
</dbReference>
<comment type="similarity">
    <text evidence="1">Belongs to the glycosyl hydrolase 16 family.</text>
</comment>
<feature type="domain" description="GH16" evidence="3">
    <location>
        <begin position="15"/>
        <end position="264"/>
    </location>
</feature>
<feature type="chain" id="PRO_5032344412" description="GH16 domain-containing protein" evidence="2">
    <location>
        <begin position="20"/>
        <end position="300"/>
    </location>
</feature>
<dbReference type="SUPFAM" id="SSF49899">
    <property type="entry name" value="Concanavalin A-like lectins/glucanases"/>
    <property type="match status" value="1"/>
</dbReference>
<dbReference type="RefSeq" id="WP_183630718.1">
    <property type="nucleotide sequence ID" value="NZ_BAABLE010000011.1"/>
</dbReference>
<dbReference type="InterPro" id="IPR000757">
    <property type="entry name" value="Beta-glucanase-like"/>
</dbReference>
<dbReference type="CDD" id="cd00413">
    <property type="entry name" value="Glyco_hydrolase_16"/>
    <property type="match status" value="1"/>
</dbReference>
<sequence length="300" mass="32974">MMRRLLPTLLLPLAASVSAATNERFFDDFSYADRAAFEAAGWQVRAAAGHPGVPGATWRPEAVRFKADGEASGNQLLELTAQTDGSAAGTVQAQVCQARKFLEGTYAARLRFVDVPVSGPSGDAVIQAFYAVAPLRFAFDPEFSELDWEYLPNGGWGSPQTRLYSITWQTVRIDPWLAYNQPTETAGKLAGWHVLVMQVAEGRTRWYLDGRQVATHGGRNYPVVPMSINFSLWFSEGQLLPETAGLRRYAQQIDWVFHARNSVLSPEAVLDEVSRYRQTGAARVDTVPGPTPPLPAACDI</sequence>
<gene>
    <name evidence="4" type="ORF">GGR36_000091</name>
</gene>
<accession>A0A840BDL0</accession>
<organism evidence="4 5">
    <name type="scientific">Niveibacterium umoris</name>
    <dbReference type="NCBI Taxonomy" id="1193620"/>
    <lineage>
        <taxon>Bacteria</taxon>
        <taxon>Pseudomonadati</taxon>
        <taxon>Pseudomonadota</taxon>
        <taxon>Betaproteobacteria</taxon>
        <taxon>Rhodocyclales</taxon>
        <taxon>Rhodocyclaceae</taxon>
        <taxon>Niveibacterium</taxon>
    </lineage>
</organism>
<evidence type="ECO:0000259" key="3">
    <source>
        <dbReference type="PROSITE" id="PS51762"/>
    </source>
</evidence>
<keyword evidence="2" id="KW-0732">Signal</keyword>
<name>A0A840BDL0_9RHOO</name>
<keyword evidence="5" id="KW-1185">Reference proteome</keyword>
<evidence type="ECO:0000256" key="1">
    <source>
        <dbReference type="ARBA" id="ARBA00006865"/>
    </source>
</evidence>
<dbReference type="AlphaFoldDB" id="A0A840BDL0"/>
<dbReference type="GO" id="GO:0005975">
    <property type="term" value="P:carbohydrate metabolic process"/>
    <property type="evidence" value="ECO:0007669"/>
    <property type="project" value="InterPro"/>
</dbReference>
<evidence type="ECO:0000313" key="4">
    <source>
        <dbReference type="EMBL" id="MBB4010783.1"/>
    </source>
</evidence>
<evidence type="ECO:0000256" key="2">
    <source>
        <dbReference type="SAM" id="SignalP"/>
    </source>
</evidence>
<comment type="caution">
    <text evidence="4">The sequence shown here is derived from an EMBL/GenBank/DDBJ whole genome shotgun (WGS) entry which is preliminary data.</text>
</comment>
<dbReference type="EMBL" id="JACIET010000001">
    <property type="protein sequence ID" value="MBB4010783.1"/>
    <property type="molecule type" value="Genomic_DNA"/>
</dbReference>
<feature type="signal peptide" evidence="2">
    <location>
        <begin position="1"/>
        <end position="19"/>
    </location>
</feature>
<protein>
    <recommendedName>
        <fullName evidence="3">GH16 domain-containing protein</fullName>
    </recommendedName>
</protein>
<dbReference type="GO" id="GO:0004553">
    <property type="term" value="F:hydrolase activity, hydrolyzing O-glycosyl compounds"/>
    <property type="evidence" value="ECO:0007669"/>
    <property type="project" value="InterPro"/>
</dbReference>